<reference evidence="3" key="1">
    <citation type="submission" date="2016-09" db="EMBL/GenBank/DDBJ databases">
        <authorList>
            <person name="Gulvik C.A."/>
        </authorList>
    </citation>
    <scope>NUCLEOTIDE SEQUENCE [LARGE SCALE GENOMIC DNA]</scope>
    <source>
        <strain evidence="3">DSM 23328</strain>
    </source>
</reference>
<evidence type="ECO:0000313" key="3">
    <source>
        <dbReference type="Proteomes" id="UP000094068"/>
    </source>
</evidence>
<dbReference type="PANTHER" id="PTHR43617">
    <property type="entry name" value="L-AMINO ACID N-ACETYLTRANSFERASE"/>
    <property type="match status" value="1"/>
</dbReference>
<evidence type="ECO:0000259" key="1">
    <source>
        <dbReference type="PROSITE" id="PS51186"/>
    </source>
</evidence>
<dbReference type="SUPFAM" id="SSF55729">
    <property type="entry name" value="Acyl-CoA N-acyltransferases (Nat)"/>
    <property type="match status" value="1"/>
</dbReference>
<feature type="domain" description="N-acetyltransferase" evidence="1">
    <location>
        <begin position="1"/>
        <end position="129"/>
    </location>
</feature>
<dbReference type="CDD" id="cd04301">
    <property type="entry name" value="NAT_SF"/>
    <property type="match status" value="1"/>
</dbReference>
<name>A0A1E5GER8_9ENTE</name>
<organism evidence="2 3">
    <name type="scientific">Enterococcus ureasiticus</name>
    <dbReference type="NCBI Taxonomy" id="903984"/>
    <lineage>
        <taxon>Bacteria</taxon>
        <taxon>Bacillati</taxon>
        <taxon>Bacillota</taxon>
        <taxon>Bacilli</taxon>
        <taxon>Lactobacillales</taxon>
        <taxon>Enterococcaceae</taxon>
        <taxon>Enterococcus</taxon>
    </lineage>
</organism>
<protein>
    <recommendedName>
        <fullName evidence="1">N-acetyltransferase domain-containing protein</fullName>
    </recommendedName>
</protein>
<dbReference type="Gene3D" id="3.40.630.30">
    <property type="match status" value="1"/>
</dbReference>
<dbReference type="InterPro" id="IPR050276">
    <property type="entry name" value="MshD_Acetyltransferase"/>
</dbReference>
<dbReference type="Pfam" id="PF00583">
    <property type="entry name" value="Acetyltransf_1"/>
    <property type="match status" value="1"/>
</dbReference>
<dbReference type="PROSITE" id="PS51186">
    <property type="entry name" value="GNAT"/>
    <property type="match status" value="1"/>
</dbReference>
<gene>
    <name evidence="2" type="ORF">BCR21_11140</name>
</gene>
<dbReference type="GO" id="GO:0016747">
    <property type="term" value="F:acyltransferase activity, transferring groups other than amino-acyl groups"/>
    <property type="evidence" value="ECO:0007669"/>
    <property type="project" value="InterPro"/>
</dbReference>
<dbReference type="EMBL" id="MIJZ01000014">
    <property type="protein sequence ID" value="OEG11075.1"/>
    <property type="molecule type" value="Genomic_DNA"/>
</dbReference>
<dbReference type="AlphaFoldDB" id="A0A1E5GER8"/>
<keyword evidence="3" id="KW-1185">Reference proteome</keyword>
<proteinExistence type="predicted"/>
<dbReference type="STRING" id="903984.BCR21_11140"/>
<comment type="caution">
    <text evidence="2">The sequence shown here is derived from an EMBL/GenBank/DDBJ whole genome shotgun (WGS) entry which is preliminary data.</text>
</comment>
<evidence type="ECO:0000313" key="2">
    <source>
        <dbReference type="EMBL" id="OEG11075.1"/>
    </source>
</evidence>
<dbReference type="InterPro" id="IPR000182">
    <property type="entry name" value="GNAT_dom"/>
</dbReference>
<dbReference type="Proteomes" id="UP000094068">
    <property type="component" value="Unassembled WGS sequence"/>
</dbReference>
<sequence>MYPGDEGANFVSSNAYSLVQSYFEESWITKGIMYDGESVGFAMYGFDKENERYELCRLMVDYRYQGKGIGKKVIPLIISEMVDCFNCQKIFLSTGSENKKAVSLYESFNFFKTGEIQENELVFCLEVSI</sequence>
<dbReference type="InterPro" id="IPR016181">
    <property type="entry name" value="Acyl_CoA_acyltransferase"/>
</dbReference>
<accession>A0A1E5GER8</accession>